<proteinExistence type="predicted"/>
<sequence length="55" mass="6554">MDDCFAEIRGEFRQDFRGVHEEFGSVREDIQQLRSEMNDIKISVTRLEGPRQRLI</sequence>
<dbReference type="EMBL" id="BAAAMN010000020">
    <property type="protein sequence ID" value="GAA2033950.1"/>
    <property type="molecule type" value="Genomic_DNA"/>
</dbReference>
<accession>A0ABN2UE27</accession>
<dbReference type="RefSeq" id="WP_343956833.1">
    <property type="nucleotide sequence ID" value="NZ_BAAAMN010000020.1"/>
</dbReference>
<name>A0ABN2UE27_9MICC</name>
<reference evidence="1 2" key="1">
    <citation type="journal article" date="2019" name="Int. J. Syst. Evol. Microbiol.">
        <title>The Global Catalogue of Microorganisms (GCM) 10K type strain sequencing project: providing services to taxonomists for standard genome sequencing and annotation.</title>
        <authorList>
            <consortium name="The Broad Institute Genomics Platform"/>
            <consortium name="The Broad Institute Genome Sequencing Center for Infectious Disease"/>
            <person name="Wu L."/>
            <person name="Ma J."/>
        </authorList>
    </citation>
    <scope>NUCLEOTIDE SEQUENCE [LARGE SCALE GENOMIC DNA]</scope>
    <source>
        <strain evidence="1 2">JCM 13595</strain>
    </source>
</reference>
<organism evidence="1 2">
    <name type="scientific">Yaniella flava</name>
    <dbReference type="NCBI Taxonomy" id="287930"/>
    <lineage>
        <taxon>Bacteria</taxon>
        <taxon>Bacillati</taxon>
        <taxon>Actinomycetota</taxon>
        <taxon>Actinomycetes</taxon>
        <taxon>Micrococcales</taxon>
        <taxon>Micrococcaceae</taxon>
        <taxon>Yaniella</taxon>
    </lineage>
</organism>
<keyword evidence="2" id="KW-1185">Reference proteome</keyword>
<gene>
    <name evidence="1" type="ORF">GCM10009720_13140</name>
</gene>
<dbReference type="Proteomes" id="UP001501461">
    <property type="component" value="Unassembled WGS sequence"/>
</dbReference>
<comment type="caution">
    <text evidence="1">The sequence shown here is derived from an EMBL/GenBank/DDBJ whole genome shotgun (WGS) entry which is preliminary data.</text>
</comment>
<evidence type="ECO:0000313" key="2">
    <source>
        <dbReference type="Proteomes" id="UP001501461"/>
    </source>
</evidence>
<dbReference type="Gene3D" id="1.20.58.130">
    <property type="match status" value="1"/>
</dbReference>
<protein>
    <submittedName>
        <fullName evidence="1">Uncharacterized protein</fullName>
    </submittedName>
</protein>
<evidence type="ECO:0000313" key="1">
    <source>
        <dbReference type="EMBL" id="GAA2033950.1"/>
    </source>
</evidence>